<feature type="transmembrane region" description="Helical" evidence="6">
    <location>
        <begin position="792"/>
        <end position="813"/>
    </location>
</feature>
<dbReference type="eggNOG" id="COG3127">
    <property type="taxonomic scope" value="Bacteria"/>
</dbReference>
<keyword evidence="2" id="KW-1003">Cell membrane</keyword>
<keyword evidence="3 6" id="KW-0812">Transmembrane</keyword>
<dbReference type="AlphaFoldDB" id="A0A091C4S4"/>
<dbReference type="PANTHER" id="PTHR30287:SF1">
    <property type="entry name" value="INNER MEMBRANE PROTEIN"/>
    <property type="match status" value="1"/>
</dbReference>
<dbReference type="EMBL" id="AVCH01000053">
    <property type="protein sequence ID" value="KFN51660.1"/>
    <property type="molecule type" value="Genomic_DNA"/>
</dbReference>
<evidence type="ECO:0000259" key="7">
    <source>
        <dbReference type="Pfam" id="PF02687"/>
    </source>
</evidence>
<gene>
    <name evidence="8" type="ORF">N790_04355</name>
</gene>
<evidence type="ECO:0000256" key="3">
    <source>
        <dbReference type="ARBA" id="ARBA00022692"/>
    </source>
</evidence>
<keyword evidence="9" id="KW-1185">Reference proteome</keyword>
<evidence type="ECO:0000256" key="5">
    <source>
        <dbReference type="ARBA" id="ARBA00023136"/>
    </source>
</evidence>
<dbReference type="OrthoDB" id="5292592at2"/>
<dbReference type="Pfam" id="PF02687">
    <property type="entry name" value="FtsX"/>
    <property type="match status" value="2"/>
</dbReference>
<accession>A0A091C4S4</accession>
<feature type="domain" description="ABC3 transporter permease C-terminal" evidence="7">
    <location>
        <begin position="259"/>
        <end position="376"/>
    </location>
</feature>
<keyword evidence="4 6" id="KW-1133">Transmembrane helix</keyword>
<feature type="transmembrane region" description="Helical" evidence="6">
    <location>
        <begin position="757"/>
        <end position="780"/>
    </location>
</feature>
<keyword evidence="5 6" id="KW-0472">Membrane</keyword>
<dbReference type="InterPro" id="IPR038766">
    <property type="entry name" value="Membrane_comp_ABC_pdt"/>
</dbReference>
<dbReference type="PATRIC" id="fig|1384054.3.peg.692"/>
<sequence>MKWAGLAWRQLRRDLASGDVRILLAALVLAVMAVCSVGFVTDRAERALALEANRLLGGDVVLRADEPIGEALLEAAQAPGLAQAQTLSFATMVRAGESLKLGDLKAMGKGFPLRGRFRIQERAGGPESDAPDVPAPGTLWLSRAGADALDAKVGDTIGIGTRELRLAALVVQEPDAALDYFNTAPRVFINLDDLPATGLVQEGSRITYRLVVAGEAGAVEKFTAFARDNLGRGQRLETAGEARPEIRRALDRADRFLGLAALISVVLAAVAVAMAARRHSARHLQGSAVMRCLGASQSTLVGIHVGELLLLGLLGSGIGVALAFGLQWLVADWLQEALKLSIPGASWRPALEGLGVGLTVLLAFGVPPVLALRRVPALRVLRRDLDPTEPSAWVVAVAGLAGLAALLWWKAGSATLGTAMLVGILATVAVLAALAWALIALLRRLRSRLRGPWRYGLANVSRRAGASIAQVSSLGLGLMALLLLTFVRTDLLDRWRDAMPADAPNRFIINVQPEQVPSVREFLQGQGVAEPELFPMIRARLSEVNGQPASGANYEEGSRARRMAEREFNLSVAETLRADNVVTSGEFWTGVPASPELSVEEEFAESLGWKVGDEVAFDIAGARYSGRITSLRRVDWESFRPNFFVLGSPGSLDGYSGSFITAVKVAPEKTRFTAELVSAFPNLSVIDVDAVLAQVRGTVEQVSTVVEAVFAFSLVAGLLVLLAAVSASQDERLLEGGVMRVLGGRGRQLRLAQASEFAAIGLLSGLVAAIAASVLAGVVARQVFELPWSPDWALAATGGAAGMLAALVAGMWATRRVVNAPPSVTLRELQS</sequence>
<feature type="transmembrane region" description="Helical" evidence="6">
    <location>
        <begin position="256"/>
        <end position="276"/>
    </location>
</feature>
<organism evidence="8 9">
    <name type="scientific">Arenimonas malthae CC-JY-1</name>
    <dbReference type="NCBI Taxonomy" id="1384054"/>
    <lineage>
        <taxon>Bacteria</taxon>
        <taxon>Pseudomonadati</taxon>
        <taxon>Pseudomonadota</taxon>
        <taxon>Gammaproteobacteria</taxon>
        <taxon>Lysobacterales</taxon>
        <taxon>Lysobacteraceae</taxon>
        <taxon>Arenimonas</taxon>
    </lineage>
</organism>
<feature type="domain" description="ABC3 transporter permease C-terminal" evidence="7">
    <location>
        <begin position="709"/>
        <end position="822"/>
    </location>
</feature>
<name>A0A091C4S4_9GAMM</name>
<reference evidence="8 9" key="1">
    <citation type="submission" date="2013-09" db="EMBL/GenBank/DDBJ databases">
        <title>Genome sequencing of Arenimonas malthae.</title>
        <authorList>
            <person name="Chen F."/>
            <person name="Wang G."/>
        </authorList>
    </citation>
    <scope>NUCLEOTIDE SEQUENCE [LARGE SCALE GENOMIC DNA]</scope>
    <source>
        <strain evidence="8 9">CC-JY-1</strain>
    </source>
</reference>
<evidence type="ECO:0000313" key="8">
    <source>
        <dbReference type="EMBL" id="KFN51660.1"/>
    </source>
</evidence>
<evidence type="ECO:0000256" key="2">
    <source>
        <dbReference type="ARBA" id="ARBA00022475"/>
    </source>
</evidence>
<dbReference type="InterPro" id="IPR003838">
    <property type="entry name" value="ABC3_permease_C"/>
</dbReference>
<evidence type="ECO:0000256" key="4">
    <source>
        <dbReference type="ARBA" id="ARBA00022989"/>
    </source>
</evidence>
<comment type="subcellular location">
    <subcellularLocation>
        <location evidence="1">Cell membrane</location>
        <topology evidence="1">Multi-pass membrane protein</topology>
    </subcellularLocation>
</comment>
<protein>
    <recommendedName>
        <fullName evidence="7">ABC3 transporter permease C-terminal domain-containing protein</fullName>
    </recommendedName>
</protein>
<dbReference type="Proteomes" id="UP000029392">
    <property type="component" value="Unassembled WGS sequence"/>
</dbReference>
<feature type="transmembrane region" description="Helical" evidence="6">
    <location>
        <begin position="20"/>
        <end position="40"/>
    </location>
</feature>
<proteinExistence type="predicted"/>
<feature type="transmembrane region" description="Helical" evidence="6">
    <location>
        <begin position="350"/>
        <end position="372"/>
    </location>
</feature>
<feature type="transmembrane region" description="Helical" evidence="6">
    <location>
        <begin position="308"/>
        <end position="330"/>
    </location>
</feature>
<dbReference type="PANTHER" id="PTHR30287">
    <property type="entry name" value="MEMBRANE COMPONENT OF PREDICTED ABC SUPERFAMILY METABOLITE UPTAKE TRANSPORTER"/>
    <property type="match status" value="1"/>
</dbReference>
<dbReference type="STRING" id="1384054.N790_04355"/>
<evidence type="ECO:0000256" key="1">
    <source>
        <dbReference type="ARBA" id="ARBA00004651"/>
    </source>
</evidence>
<dbReference type="RefSeq" id="WP_043800901.1">
    <property type="nucleotide sequence ID" value="NZ_AVCH01000053.1"/>
</dbReference>
<dbReference type="GO" id="GO:0005886">
    <property type="term" value="C:plasma membrane"/>
    <property type="evidence" value="ECO:0007669"/>
    <property type="project" value="UniProtKB-SubCell"/>
</dbReference>
<comment type="caution">
    <text evidence="8">The sequence shown here is derived from an EMBL/GenBank/DDBJ whole genome shotgun (WGS) entry which is preliminary data.</text>
</comment>
<feature type="transmembrane region" description="Helical" evidence="6">
    <location>
        <begin position="705"/>
        <end position="725"/>
    </location>
</feature>
<evidence type="ECO:0000256" key="6">
    <source>
        <dbReference type="SAM" id="Phobius"/>
    </source>
</evidence>
<feature type="transmembrane region" description="Helical" evidence="6">
    <location>
        <begin position="392"/>
        <end position="409"/>
    </location>
</feature>
<feature type="transmembrane region" description="Helical" evidence="6">
    <location>
        <begin position="421"/>
        <end position="443"/>
    </location>
</feature>
<evidence type="ECO:0000313" key="9">
    <source>
        <dbReference type="Proteomes" id="UP000029392"/>
    </source>
</evidence>